<comment type="similarity">
    <text evidence="5">Belongs to the protein kinase superfamily. STE Ser/Thr protein kinase family. MAP kinase kinase subfamily.</text>
</comment>
<evidence type="ECO:0000256" key="7">
    <source>
        <dbReference type="ARBA" id="ARBA00049014"/>
    </source>
</evidence>
<evidence type="ECO:0000256" key="1">
    <source>
        <dbReference type="ARBA" id="ARBA00022679"/>
    </source>
</evidence>
<comment type="catalytic activity">
    <reaction evidence="7">
        <text>L-seryl-[protein] + ATP = O-phospho-L-seryl-[protein] + ADP + H(+)</text>
        <dbReference type="Rhea" id="RHEA:17989"/>
        <dbReference type="Rhea" id="RHEA-COMP:9863"/>
        <dbReference type="Rhea" id="RHEA-COMP:11604"/>
        <dbReference type="ChEBI" id="CHEBI:15378"/>
        <dbReference type="ChEBI" id="CHEBI:29999"/>
        <dbReference type="ChEBI" id="CHEBI:30616"/>
        <dbReference type="ChEBI" id="CHEBI:83421"/>
        <dbReference type="ChEBI" id="CHEBI:456216"/>
        <dbReference type="EC" id="2.7.12.2"/>
    </reaction>
</comment>
<dbReference type="SUPFAM" id="SSF56112">
    <property type="entry name" value="Protein kinase-like (PK-like)"/>
    <property type="match status" value="1"/>
</dbReference>
<evidence type="ECO:0000256" key="9">
    <source>
        <dbReference type="ARBA" id="ARBA00051693"/>
    </source>
</evidence>
<dbReference type="EMBL" id="WRXP01000690">
    <property type="protein sequence ID" value="KAF1002645.1"/>
    <property type="molecule type" value="Genomic_DNA"/>
</dbReference>
<dbReference type="InterPro" id="IPR011009">
    <property type="entry name" value="Kinase-like_dom_sf"/>
</dbReference>
<evidence type="ECO:0000256" key="4">
    <source>
        <dbReference type="ARBA" id="ARBA00022840"/>
    </source>
</evidence>
<dbReference type="Pfam" id="PF00069">
    <property type="entry name" value="Pkinase"/>
    <property type="match status" value="1"/>
</dbReference>
<dbReference type="PANTHER" id="PTHR48013:SF9">
    <property type="entry name" value="DUAL SPECIFICITY MITOGEN-ACTIVATED PROTEIN KINASE KINASE 5"/>
    <property type="match status" value="1"/>
</dbReference>
<dbReference type="Proteomes" id="UP000593563">
    <property type="component" value="Unassembled WGS sequence"/>
</dbReference>
<evidence type="ECO:0000256" key="3">
    <source>
        <dbReference type="ARBA" id="ARBA00022777"/>
    </source>
</evidence>
<comment type="catalytic activity">
    <reaction evidence="8">
        <text>L-threonyl-[protein] + ATP = O-phospho-L-threonyl-[protein] + ADP + H(+)</text>
        <dbReference type="Rhea" id="RHEA:46608"/>
        <dbReference type="Rhea" id="RHEA-COMP:11060"/>
        <dbReference type="Rhea" id="RHEA-COMP:11605"/>
        <dbReference type="ChEBI" id="CHEBI:15378"/>
        <dbReference type="ChEBI" id="CHEBI:30013"/>
        <dbReference type="ChEBI" id="CHEBI:30616"/>
        <dbReference type="ChEBI" id="CHEBI:61977"/>
        <dbReference type="ChEBI" id="CHEBI:456216"/>
        <dbReference type="EC" id="2.7.12.2"/>
    </reaction>
</comment>
<dbReference type="EC" id="2.7.12.2" evidence="6"/>
<keyword evidence="12" id="KW-1185">Reference proteome</keyword>
<keyword evidence="1" id="KW-0808">Transferase</keyword>
<name>A0A6L5BB60_APIGR</name>
<evidence type="ECO:0000313" key="12">
    <source>
        <dbReference type="Proteomes" id="UP000593563"/>
    </source>
</evidence>
<dbReference type="Gene3D" id="1.10.510.10">
    <property type="entry name" value="Transferase(Phosphotransferase) domain 1"/>
    <property type="match status" value="1"/>
</dbReference>
<protein>
    <recommendedName>
        <fullName evidence="6">mitogen-activated protein kinase kinase</fullName>
        <ecNumber evidence="6">2.7.12.2</ecNumber>
    </recommendedName>
</protein>
<comment type="catalytic activity">
    <reaction evidence="9">
        <text>L-tyrosyl-[protein] + ATP = O-phospho-L-tyrosyl-[protein] + ADP + H(+)</text>
        <dbReference type="Rhea" id="RHEA:10596"/>
        <dbReference type="Rhea" id="RHEA-COMP:10136"/>
        <dbReference type="Rhea" id="RHEA-COMP:20101"/>
        <dbReference type="ChEBI" id="CHEBI:15378"/>
        <dbReference type="ChEBI" id="CHEBI:30616"/>
        <dbReference type="ChEBI" id="CHEBI:46858"/>
        <dbReference type="ChEBI" id="CHEBI:61978"/>
        <dbReference type="ChEBI" id="CHEBI:456216"/>
        <dbReference type="EC" id="2.7.12.2"/>
    </reaction>
</comment>
<dbReference type="GO" id="GO:0004708">
    <property type="term" value="F:MAP kinase kinase activity"/>
    <property type="evidence" value="ECO:0007669"/>
    <property type="project" value="UniProtKB-EC"/>
</dbReference>
<accession>A0A6L5BB60</accession>
<dbReference type="PROSITE" id="PS50011">
    <property type="entry name" value="PROTEIN_KINASE_DOM"/>
    <property type="match status" value="1"/>
</dbReference>
<gene>
    <name evidence="11" type="ORF">AG4045_028652</name>
</gene>
<proteinExistence type="inferred from homology"/>
<dbReference type="GO" id="GO:0005524">
    <property type="term" value="F:ATP binding"/>
    <property type="evidence" value="ECO:0007669"/>
    <property type="project" value="UniProtKB-KW"/>
</dbReference>
<feature type="domain" description="Protein kinase" evidence="10">
    <location>
        <begin position="1"/>
        <end position="129"/>
    </location>
</feature>
<keyword evidence="2" id="KW-0547">Nucleotide-binding</keyword>
<comment type="caution">
    <text evidence="11">The sequence shown here is derived from an EMBL/GenBank/DDBJ whole genome shotgun (WGS) entry which is preliminary data.</text>
</comment>
<reference evidence="11" key="1">
    <citation type="submission" date="2020-01" db="EMBL/GenBank/DDBJ databases">
        <title>The Celery Genome Sequence Reveals Sequential Paleo-tetraploidization, Resistance Gene Elimination, Karyotype Evolution, and Functional Innovation in Apiales.</title>
        <authorList>
            <person name="Song X."/>
        </authorList>
    </citation>
    <scope>NUCLEOTIDE SEQUENCE</scope>
    <source>
        <tissue evidence="11">Leaf</tissue>
    </source>
</reference>
<evidence type="ECO:0000256" key="6">
    <source>
        <dbReference type="ARBA" id="ARBA00038999"/>
    </source>
</evidence>
<evidence type="ECO:0000313" key="11">
    <source>
        <dbReference type="EMBL" id="KAF1002645.1"/>
    </source>
</evidence>
<evidence type="ECO:0000259" key="10">
    <source>
        <dbReference type="PROSITE" id="PS50011"/>
    </source>
</evidence>
<evidence type="ECO:0000256" key="2">
    <source>
        <dbReference type="ARBA" id="ARBA00022741"/>
    </source>
</evidence>
<dbReference type="InterPro" id="IPR000719">
    <property type="entry name" value="Prot_kinase_dom"/>
</dbReference>
<dbReference type="AlphaFoldDB" id="A0A6L5BB60"/>
<keyword evidence="3" id="KW-0418">Kinase</keyword>
<sequence length="152" mass="17363">MPGNQRLTSIILCPEIRAHSPEGYTEKNGIWHLGVTVIELVMDEIELQNIETVYDIISAFHAAHEVQANQNVSMLPTVQIKGTFMQKTMSKLILRRYFSPELVDLVVQCTHNHPDDRATTEDLLNHSFFQRFVSDEVKLQQALTEVNLLSCK</sequence>
<evidence type="ECO:0000256" key="5">
    <source>
        <dbReference type="ARBA" id="ARBA00038035"/>
    </source>
</evidence>
<keyword evidence="4" id="KW-0067">ATP-binding</keyword>
<dbReference type="PANTHER" id="PTHR48013">
    <property type="entry name" value="DUAL SPECIFICITY MITOGEN-ACTIVATED PROTEIN KINASE KINASE 5-RELATED"/>
    <property type="match status" value="1"/>
</dbReference>
<organism evidence="11 12">
    <name type="scientific">Apium graveolens</name>
    <name type="common">Celery</name>
    <dbReference type="NCBI Taxonomy" id="4045"/>
    <lineage>
        <taxon>Eukaryota</taxon>
        <taxon>Viridiplantae</taxon>
        <taxon>Streptophyta</taxon>
        <taxon>Embryophyta</taxon>
        <taxon>Tracheophyta</taxon>
        <taxon>Spermatophyta</taxon>
        <taxon>Magnoliopsida</taxon>
        <taxon>eudicotyledons</taxon>
        <taxon>Gunneridae</taxon>
        <taxon>Pentapetalae</taxon>
        <taxon>asterids</taxon>
        <taxon>campanulids</taxon>
        <taxon>Apiales</taxon>
        <taxon>Apiaceae</taxon>
        <taxon>Apioideae</taxon>
        <taxon>apioid superclade</taxon>
        <taxon>Apieae</taxon>
        <taxon>Apium</taxon>
    </lineage>
</organism>
<evidence type="ECO:0000256" key="8">
    <source>
        <dbReference type="ARBA" id="ARBA00049299"/>
    </source>
</evidence>